<evidence type="ECO:0000313" key="1">
    <source>
        <dbReference type="EMBL" id="CAD6193187.1"/>
    </source>
</evidence>
<comment type="caution">
    <text evidence="1">The sequence shown here is derived from an EMBL/GenBank/DDBJ whole genome shotgun (WGS) entry which is preliminary data.</text>
</comment>
<keyword evidence="2" id="KW-1185">Reference proteome</keyword>
<protein>
    <submittedName>
        <fullName evidence="1">Uncharacterized protein</fullName>
    </submittedName>
</protein>
<proteinExistence type="predicted"/>
<reference evidence="1" key="1">
    <citation type="submission" date="2020-10" db="EMBL/GenBank/DDBJ databases">
        <authorList>
            <person name="Kikuchi T."/>
        </authorList>
    </citation>
    <scope>NUCLEOTIDE SEQUENCE</scope>
    <source>
        <strain evidence="1">NKZ352</strain>
    </source>
</reference>
<evidence type="ECO:0000313" key="2">
    <source>
        <dbReference type="Proteomes" id="UP000835052"/>
    </source>
</evidence>
<organism evidence="1 2">
    <name type="scientific">Caenorhabditis auriculariae</name>
    <dbReference type="NCBI Taxonomy" id="2777116"/>
    <lineage>
        <taxon>Eukaryota</taxon>
        <taxon>Metazoa</taxon>
        <taxon>Ecdysozoa</taxon>
        <taxon>Nematoda</taxon>
        <taxon>Chromadorea</taxon>
        <taxon>Rhabditida</taxon>
        <taxon>Rhabditina</taxon>
        <taxon>Rhabditomorpha</taxon>
        <taxon>Rhabditoidea</taxon>
        <taxon>Rhabditidae</taxon>
        <taxon>Peloderinae</taxon>
        <taxon>Caenorhabditis</taxon>
    </lineage>
</organism>
<sequence length="247" mass="27524">MLPVSGVWSVAAQRKRRLYFLAAVWPERAPKRVRAVVRRFHFSHALSPVSVEHTRAFSSVEWQYCGARIFFPSELGNSKVASSSIGTLTRPRASYQILDLRLHCTLEPEVEASDLGSTASLWSLRLRSLAWALKAWTGDSVSDFIGLWSLRLRSLAWAHKARAGDSASDSRGGRGVRDRVSGSMLPSEYDVVRHPSRHIIRPEILPISPLRLPSLSSRKSGAFWTSASNDPESILFLAVTRVECLSD</sequence>
<dbReference type="Proteomes" id="UP000835052">
    <property type="component" value="Unassembled WGS sequence"/>
</dbReference>
<gene>
    <name evidence="1" type="ORF">CAUJ_LOCUS9106</name>
</gene>
<accession>A0A8S1HD90</accession>
<dbReference type="EMBL" id="CAJGYM010000033">
    <property type="protein sequence ID" value="CAD6193187.1"/>
    <property type="molecule type" value="Genomic_DNA"/>
</dbReference>
<name>A0A8S1HD90_9PELO</name>
<dbReference type="AlphaFoldDB" id="A0A8S1HD90"/>